<keyword evidence="2" id="KW-1185">Reference proteome</keyword>
<sequence>MRVSLAVLALLGQSLLGAAQIGEEGQGLEKRVIRVSTVSGSDIVYTPITFYVPTYRLTHTAHPPKPTRPPRSKRPTRRLSIGRPTKTRKPPALPSKTRTYSDCGGFRPTPPTCAEGYTCVDDPWRGGCGMACDWPGICMIECGGFLGKACPKGMECLDRPGDGCDPQNGGADCMGLCF</sequence>
<dbReference type="Proteomes" id="UP000805649">
    <property type="component" value="Unassembled WGS sequence"/>
</dbReference>
<proteinExistence type="predicted"/>
<organism evidence="1 2">
    <name type="scientific">Colletotrichum truncatum</name>
    <name type="common">Anthracnose fungus</name>
    <name type="synonym">Colletotrichum capsici</name>
    <dbReference type="NCBI Taxonomy" id="5467"/>
    <lineage>
        <taxon>Eukaryota</taxon>
        <taxon>Fungi</taxon>
        <taxon>Dikarya</taxon>
        <taxon>Ascomycota</taxon>
        <taxon>Pezizomycotina</taxon>
        <taxon>Sordariomycetes</taxon>
        <taxon>Hypocreomycetidae</taxon>
        <taxon>Glomerellales</taxon>
        <taxon>Glomerellaceae</taxon>
        <taxon>Colletotrichum</taxon>
        <taxon>Colletotrichum truncatum species complex</taxon>
    </lineage>
</organism>
<accession>A0ACC3YL75</accession>
<comment type="caution">
    <text evidence="1">The sequence shown here is derived from an EMBL/GenBank/DDBJ whole genome shotgun (WGS) entry which is preliminary data.</text>
</comment>
<gene>
    <name evidence="1" type="ORF">CTRU02_211614</name>
</gene>
<reference evidence="1 2" key="1">
    <citation type="journal article" date="2020" name="Phytopathology">
        <title>Genome Sequence Resources of Colletotrichum truncatum, C. plurivorum, C. musicola, and C. sojae: Four Species Pathogenic to Soybean (Glycine max).</title>
        <authorList>
            <person name="Rogerio F."/>
            <person name="Boufleur T.R."/>
            <person name="Ciampi-Guillardi M."/>
            <person name="Sukno S.A."/>
            <person name="Thon M.R."/>
            <person name="Massola Junior N.S."/>
            <person name="Baroncelli R."/>
        </authorList>
    </citation>
    <scope>NUCLEOTIDE SEQUENCE [LARGE SCALE GENOMIC DNA]</scope>
    <source>
        <strain evidence="1 2">CMES1059</strain>
    </source>
</reference>
<evidence type="ECO:0000313" key="1">
    <source>
        <dbReference type="EMBL" id="KAL0932651.1"/>
    </source>
</evidence>
<protein>
    <submittedName>
        <fullName evidence="1">Proteinase inhibitor kazal</fullName>
    </submittedName>
</protein>
<evidence type="ECO:0000313" key="2">
    <source>
        <dbReference type="Proteomes" id="UP000805649"/>
    </source>
</evidence>
<name>A0ACC3YL75_COLTU</name>
<dbReference type="EMBL" id="VUJX02000008">
    <property type="protein sequence ID" value="KAL0932651.1"/>
    <property type="molecule type" value="Genomic_DNA"/>
</dbReference>